<dbReference type="AlphaFoldDB" id="A0A644WZV6"/>
<gene>
    <name evidence="1" type="ORF">SDC9_55709</name>
</gene>
<dbReference type="EMBL" id="VSSQ01001563">
    <property type="protein sequence ID" value="MPM09392.1"/>
    <property type="molecule type" value="Genomic_DNA"/>
</dbReference>
<accession>A0A644WZV6</accession>
<sequence>MELRAVSEGHAGRDGHVLHLDLFEGVLDAADDGGGVLLTGMGQQNDEFIPSPAEEEVAAPAYFSQDFRRGLQQVVPHLVAESVVGHFQAVEIAHYNAEGKLPVAVEPLQLLFEERPVVQTGKRILEGVPGQALAGGLELRDIPGDSQDGRFLPAEEGEKGEHRLNGAAVLPPDDSFRGKGMARFQVFPCLFQPEGRWGREDCRHVGRQKFLGCETEPFHRRRIDFRDFSGEIVDKDEFSDTRHQAGQ</sequence>
<evidence type="ECO:0000313" key="1">
    <source>
        <dbReference type="EMBL" id="MPM09392.1"/>
    </source>
</evidence>
<comment type="caution">
    <text evidence="1">The sequence shown here is derived from an EMBL/GenBank/DDBJ whole genome shotgun (WGS) entry which is preliminary data.</text>
</comment>
<name>A0A644WZV6_9ZZZZ</name>
<proteinExistence type="predicted"/>
<protein>
    <submittedName>
        <fullName evidence="1">Uncharacterized protein</fullName>
    </submittedName>
</protein>
<reference evidence="1" key="1">
    <citation type="submission" date="2019-08" db="EMBL/GenBank/DDBJ databases">
        <authorList>
            <person name="Kucharzyk K."/>
            <person name="Murdoch R.W."/>
            <person name="Higgins S."/>
            <person name="Loffler F."/>
        </authorList>
    </citation>
    <scope>NUCLEOTIDE SEQUENCE</scope>
</reference>
<organism evidence="1">
    <name type="scientific">bioreactor metagenome</name>
    <dbReference type="NCBI Taxonomy" id="1076179"/>
    <lineage>
        <taxon>unclassified sequences</taxon>
        <taxon>metagenomes</taxon>
        <taxon>ecological metagenomes</taxon>
    </lineage>
</organism>